<accession>A0A9J6BH37</accession>
<dbReference type="EMBL" id="JADBJN010000004">
    <property type="protein sequence ID" value="KAG5669156.1"/>
    <property type="molecule type" value="Genomic_DNA"/>
</dbReference>
<proteinExistence type="predicted"/>
<evidence type="ECO:0000256" key="1">
    <source>
        <dbReference type="SAM" id="SignalP"/>
    </source>
</evidence>
<keyword evidence="3" id="KW-1185">Reference proteome</keyword>
<gene>
    <name evidence="2" type="ORF">PVAND_017051</name>
</gene>
<dbReference type="AlphaFoldDB" id="A0A9J6BH37"/>
<reference evidence="2" key="1">
    <citation type="submission" date="2021-03" db="EMBL/GenBank/DDBJ databases">
        <title>Chromosome level genome of the anhydrobiotic midge Polypedilum vanderplanki.</title>
        <authorList>
            <person name="Yoshida Y."/>
            <person name="Kikawada T."/>
            <person name="Gusev O."/>
        </authorList>
    </citation>
    <scope>NUCLEOTIDE SEQUENCE</scope>
    <source>
        <strain evidence="2">NIAS01</strain>
        <tissue evidence="2">Whole body or cell culture</tissue>
    </source>
</reference>
<dbReference type="Proteomes" id="UP001107558">
    <property type="component" value="Chromosome 4"/>
</dbReference>
<evidence type="ECO:0000313" key="2">
    <source>
        <dbReference type="EMBL" id="KAG5669156.1"/>
    </source>
</evidence>
<feature type="signal peptide" evidence="1">
    <location>
        <begin position="1"/>
        <end position="17"/>
    </location>
</feature>
<keyword evidence="1" id="KW-0732">Signal</keyword>
<feature type="chain" id="PRO_5039917294" evidence="1">
    <location>
        <begin position="18"/>
        <end position="206"/>
    </location>
</feature>
<dbReference type="Gene3D" id="1.10.238.270">
    <property type="match status" value="1"/>
</dbReference>
<protein>
    <submittedName>
        <fullName evidence="2">Uncharacterized protein</fullName>
    </submittedName>
</protein>
<name>A0A9J6BH37_POLVA</name>
<organism evidence="2 3">
    <name type="scientific">Polypedilum vanderplanki</name>
    <name type="common">Sleeping chironomid midge</name>
    <dbReference type="NCBI Taxonomy" id="319348"/>
    <lineage>
        <taxon>Eukaryota</taxon>
        <taxon>Metazoa</taxon>
        <taxon>Ecdysozoa</taxon>
        <taxon>Arthropoda</taxon>
        <taxon>Hexapoda</taxon>
        <taxon>Insecta</taxon>
        <taxon>Pterygota</taxon>
        <taxon>Neoptera</taxon>
        <taxon>Endopterygota</taxon>
        <taxon>Diptera</taxon>
        <taxon>Nematocera</taxon>
        <taxon>Chironomoidea</taxon>
        <taxon>Chironomidae</taxon>
        <taxon>Chironominae</taxon>
        <taxon>Polypedilum</taxon>
        <taxon>Polypedilum</taxon>
    </lineage>
</organism>
<comment type="caution">
    <text evidence="2">The sequence shown here is derived from an EMBL/GenBank/DDBJ whole genome shotgun (WGS) entry which is preliminary data.</text>
</comment>
<sequence length="206" mass="24909">MLKIFFTLLNLIYLTSSISQECYNFFNNFSHPFHCCNFPIADTQSTTSDHCYHACFRDPDICCLYDCMFREMQYFNNGQFTVEERLKYYTVDIENKKFSKKLWQPIVEKTLETCEKRIAVKLENNEKCKMPEFMYMMFACEQYENFMNCPTFENTTHCLELKEYVKEPKSCSLSYGGKKYPQHELWFVDEIYEEGDNFDCIIWQLW</sequence>
<evidence type="ECO:0000313" key="3">
    <source>
        <dbReference type="Proteomes" id="UP001107558"/>
    </source>
</evidence>